<dbReference type="OrthoDB" id="310895at2759"/>
<dbReference type="PANTHER" id="PTHR43353:SF5">
    <property type="entry name" value="SUCCINATE-SEMIALDEHYDE DEHYDROGENASE, MITOCHONDRIAL"/>
    <property type="match status" value="1"/>
</dbReference>
<dbReference type="Gene3D" id="3.40.605.10">
    <property type="entry name" value="Aldehyde Dehydrogenase, Chain A, domain 1"/>
    <property type="match status" value="1"/>
</dbReference>
<evidence type="ECO:0000256" key="4">
    <source>
        <dbReference type="ARBA" id="ARBA00019842"/>
    </source>
</evidence>
<evidence type="ECO:0000313" key="12">
    <source>
        <dbReference type="Proteomes" id="UP000789595"/>
    </source>
</evidence>
<evidence type="ECO:0000256" key="1">
    <source>
        <dbReference type="ARBA" id="ARBA00005176"/>
    </source>
</evidence>
<feature type="domain" description="Aldehyde dehydrogenase" evidence="9">
    <location>
        <begin position="64"/>
        <end position="517"/>
    </location>
</feature>
<keyword evidence="5 8" id="KW-0560">Oxidoreductase</keyword>
<dbReference type="Gene3D" id="3.40.309.10">
    <property type="entry name" value="Aldehyde Dehydrogenase, Chain A, domain 2"/>
    <property type="match status" value="1"/>
</dbReference>
<gene>
    <name evidence="10" type="ORF">PCAL00307_LOCUS549</name>
    <name evidence="11" type="ORF">PECAL_4P01100</name>
</gene>
<dbReference type="PANTHER" id="PTHR43353">
    <property type="entry name" value="SUCCINATE-SEMIALDEHYDE DEHYDROGENASE, MITOCHONDRIAL"/>
    <property type="match status" value="1"/>
</dbReference>
<dbReference type="InterPro" id="IPR016161">
    <property type="entry name" value="Ald_DH/histidinol_DH"/>
</dbReference>
<dbReference type="EC" id="1.2.1.24" evidence="3"/>
<dbReference type="SUPFAM" id="SSF53720">
    <property type="entry name" value="ALDH-like"/>
    <property type="match status" value="1"/>
</dbReference>
<evidence type="ECO:0000313" key="11">
    <source>
        <dbReference type="EMBL" id="CAH0372948.1"/>
    </source>
</evidence>
<comment type="similarity">
    <text evidence="2 8">Belongs to the aldehyde dehydrogenase family.</text>
</comment>
<evidence type="ECO:0000256" key="2">
    <source>
        <dbReference type="ARBA" id="ARBA00009986"/>
    </source>
</evidence>
<dbReference type="CDD" id="cd07103">
    <property type="entry name" value="ALDH_F5_SSADH_GabD"/>
    <property type="match status" value="1"/>
</dbReference>
<dbReference type="InterPro" id="IPR016162">
    <property type="entry name" value="Ald_DH_N"/>
</dbReference>
<dbReference type="FunFam" id="3.40.309.10:FF:000004">
    <property type="entry name" value="Succinate-semialdehyde dehydrogenase I"/>
    <property type="match status" value="1"/>
</dbReference>
<dbReference type="Proteomes" id="UP000789595">
    <property type="component" value="Unassembled WGS sequence"/>
</dbReference>
<keyword evidence="12" id="KW-1185">Reference proteome</keyword>
<sequence>MVVFAQALLIARSAVPRAKHTLRAASSGRQLCADAATAESLAVLGVLPMNGAAPYVAGGRWRSTPNTFAVTDPATDDVLAQVADCGPQEAEAAIQDAQNAFESWARTPARTRSDALRAWHDAILAHAEPLATVATAECGKPLAEARAEVAYAASFVEWFAEEAPRVAGEVKSNVAQDRRLLTVRQPVGVAAAITPWNFPLAMITRKVAPAIAAGCPVVVKPSEYTPLTALALARLADGLLPPGVLNVIPASRQNAQPVGEVLCDSDVVRALSFTGSTAVGKWLYSRCASTVKKLGLELGGNAPMIVLKSADLDTAVRAAMASKYRYGGQTCVCADRFLVHEAVVDAFVERLAAEASALKLGHGLDAGTGIGPLIDEAATFKCQERVKGAVRAGGRVVCGGNKPPGPGSFFEPTVVRDVAIDSELWQLETFGPVAGVAAFSDDAEAVRLANEGPAGLAAYVCGELGHAWAVAERLDFGIVGVNEGAVSHAAMPFGGTKESGLGREGGNHGIDEYLEDKYLCLGGLDM</sequence>
<dbReference type="AlphaFoldDB" id="A0A7S4E212"/>
<dbReference type="EMBL" id="CAKKNE010000004">
    <property type="protein sequence ID" value="CAH0372948.1"/>
    <property type="molecule type" value="Genomic_DNA"/>
</dbReference>
<dbReference type="PROSITE" id="PS00687">
    <property type="entry name" value="ALDEHYDE_DEHYDR_GLU"/>
    <property type="match status" value="1"/>
</dbReference>
<name>A0A7S4E212_9STRA</name>
<evidence type="ECO:0000256" key="6">
    <source>
        <dbReference type="ARBA" id="ARBA00030806"/>
    </source>
</evidence>
<dbReference type="InterPro" id="IPR016160">
    <property type="entry name" value="Ald_DH_CS_CYS"/>
</dbReference>
<dbReference type="Pfam" id="PF00171">
    <property type="entry name" value="Aldedh"/>
    <property type="match status" value="1"/>
</dbReference>
<dbReference type="InterPro" id="IPR029510">
    <property type="entry name" value="Ald_DH_CS_GLU"/>
</dbReference>
<dbReference type="GO" id="GO:0009450">
    <property type="term" value="P:gamma-aminobutyric acid catabolic process"/>
    <property type="evidence" value="ECO:0007669"/>
    <property type="project" value="TreeGrafter"/>
</dbReference>
<reference evidence="11" key="2">
    <citation type="submission" date="2021-11" db="EMBL/GenBank/DDBJ databases">
        <authorList>
            <consortium name="Genoscope - CEA"/>
            <person name="William W."/>
        </authorList>
    </citation>
    <scope>NUCLEOTIDE SEQUENCE</scope>
</reference>
<feature type="active site" evidence="7">
    <location>
        <position position="297"/>
    </location>
</feature>
<evidence type="ECO:0000259" key="9">
    <source>
        <dbReference type="Pfam" id="PF00171"/>
    </source>
</evidence>
<organism evidence="10">
    <name type="scientific">Pelagomonas calceolata</name>
    <dbReference type="NCBI Taxonomy" id="35677"/>
    <lineage>
        <taxon>Eukaryota</taxon>
        <taxon>Sar</taxon>
        <taxon>Stramenopiles</taxon>
        <taxon>Ochrophyta</taxon>
        <taxon>Pelagophyceae</taxon>
        <taxon>Pelagomonadales</taxon>
        <taxon>Pelagomonadaceae</taxon>
        <taxon>Pelagomonas</taxon>
    </lineage>
</organism>
<dbReference type="InterPro" id="IPR015590">
    <property type="entry name" value="Aldehyde_DH_dom"/>
</dbReference>
<reference evidence="10" key="1">
    <citation type="submission" date="2021-01" db="EMBL/GenBank/DDBJ databases">
        <authorList>
            <person name="Corre E."/>
            <person name="Pelletier E."/>
            <person name="Niang G."/>
            <person name="Scheremetjew M."/>
            <person name="Finn R."/>
            <person name="Kale V."/>
            <person name="Holt S."/>
            <person name="Cochrane G."/>
            <person name="Meng A."/>
            <person name="Brown T."/>
            <person name="Cohen L."/>
        </authorList>
    </citation>
    <scope>NUCLEOTIDE SEQUENCE</scope>
    <source>
        <strain evidence="10">CCMP1756</strain>
    </source>
</reference>
<dbReference type="GO" id="GO:0004777">
    <property type="term" value="F:succinate-semialdehyde dehydrogenase (NAD+) activity"/>
    <property type="evidence" value="ECO:0007669"/>
    <property type="project" value="UniProtKB-EC"/>
</dbReference>
<dbReference type="FunFam" id="3.40.605.10:FF:000005">
    <property type="entry name" value="Succinate-semialdehyde dehydrogenase I"/>
    <property type="match status" value="1"/>
</dbReference>
<comment type="pathway">
    <text evidence="1">Amino-acid degradation; 4-aminobutanoate degradation.</text>
</comment>
<evidence type="ECO:0000256" key="8">
    <source>
        <dbReference type="RuleBase" id="RU003345"/>
    </source>
</evidence>
<dbReference type="EMBL" id="HBIW01000657">
    <property type="protein sequence ID" value="CAE0685115.1"/>
    <property type="molecule type" value="Transcribed_RNA"/>
</dbReference>
<dbReference type="PROSITE" id="PS00070">
    <property type="entry name" value="ALDEHYDE_DEHYDR_CYS"/>
    <property type="match status" value="1"/>
</dbReference>
<evidence type="ECO:0000256" key="7">
    <source>
        <dbReference type="PROSITE-ProRule" id="PRU10007"/>
    </source>
</evidence>
<accession>A0A7S4E212</accession>
<evidence type="ECO:0000256" key="5">
    <source>
        <dbReference type="ARBA" id="ARBA00023002"/>
    </source>
</evidence>
<proteinExistence type="inferred from homology"/>
<dbReference type="InterPro" id="IPR016163">
    <property type="entry name" value="Ald_DH_C"/>
</dbReference>
<dbReference type="InterPro" id="IPR050740">
    <property type="entry name" value="Aldehyde_DH_Superfamily"/>
</dbReference>
<evidence type="ECO:0000256" key="3">
    <source>
        <dbReference type="ARBA" id="ARBA00013051"/>
    </source>
</evidence>
<evidence type="ECO:0000313" key="10">
    <source>
        <dbReference type="EMBL" id="CAE0685115.1"/>
    </source>
</evidence>
<protein>
    <recommendedName>
        <fullName evidence="4">Succinate-semialdehyde dehydrogenase, mitochondrial</fullName>
        <ecNumber evidence="3">1.2.1.24</ecNumber>
    </recommendedName>
    <alternativeName>
        <fullName evidence="6">NAD(+)-dependent succinic semialdehyde dehydrogenase</fullName>
    </alternativeName>
</protein>